<dbReference type="InterPro" id="IPR036412">
    <property type="entry name" value="HAD-like_sf"/>
</dbReference>
<proteinExistence type="predicted"/>
<keyword evidence="2" id="KW-1185">Reference proteome</keyword>
<dbReference type="InterPro" id="IPR006439">
    <property type="entry name" value="HAD-SF_hydro_IA"/>
</dbReference>
<dbReference type="AlphaFoldDB" id="A0AAD4LRU3"/>
<dbReference type="Proteomes" id="UP001201163">
    <property type="component" value="Unassembled WGS sequence"/>
</dbReference>
<dbReference type="PANTHER" id="PTHR47829">
    <property type="entry name" value="HYDROLASE, PUTATIVE (AFU_ORTHOLOGUE AFUA_1G12880)-RELATED"/>
    <property type="match status" value="1"/>
</dbReference>
<dbReference type="Gene3D" id="1.10.150.240">
    <property type="entry name" value="Putative phosphatase, domain 2"/>
    <property type="match status" value="1"/>
</dbReference>
<dbReference type="CDD" id="cd02603">
    <property type="entry name" value="HAD_sEH-N_like"/>
    <property type="match status" value="1"/>
</dbReference>
<accession>A0AAD4LRU3</accession>
<dbReference type="Gene3D" id="3.40.50.1000">
    <property type="entry name" value="HAD superfamily/HAD-like"/>
    <property type="match status" value="1"/>
</dbReference>
<dbReference type="NCBIfam" id="TIGR01509">
    <property type="entry name" value="HAD-SF-IA-v3"/>
    <property type="match status" value="1"/>
</dbReference>
<dbReference type="InterPro" id="IPR052898">
    <property type="entry name" value="ACAD10-like"/>
</dbReference>
<name>A0AAD4LRU3_9AGAM</name>
<gene>
    <name evidence="1" type="ORF">EDB92DRAFT_1827077</name>
</gene>
<dbReference type="SUPFAM" id="SSF56784">
    <property type="entry name" value="HAD-like"/>
    <property type="match status" value="1"/>
</dbReference>
<dbReference type="GO" id="GO:0016791">
    <property type="term" value="F:phosphatase activity"/>
    <property type="evidence" value="ECO:0007669"/>
    <property type="project" value="UniProtKB-ARBA"/>
</dbReference>
<evidence type="ECO:0000313" key="1">
    <source>
        <dbReference type="EMBL" id="KAH9001508.1"/>
    </source>
</evidence>
<dbReference type="InterPro" id="IPR023198">
    <property type="entry name" value="PGP-like_dom2"/>
</dbReference>
<dbReference type="EMBL" id="JAKELL010000001">
    <property type="protein sequence ID" value="KAH9001508.1"/>
    <property type="molecule type" value="Genomic_DNA"/>
</dbReference>
<dbReference type="Pfam" id="PF00702">
    <property type="entry name" value="Hydrolase"/>
    <property type="match status" value="1"/>
</dbReference>
<protein>
    <submittedName>
        <fullName evidence="1">HAD-like protein</fullName>
    </submittedName>
</protein>
<sequence length="280" mass="31805">MTQTVFKAVLFDIGGVVVQSPLLAVREYEIERGIPHNYVNCMITARGSQGAWQKFERGQLPLFPFYEQFSQELSDIHNGNKWYVEYCERKNIACPELPQGLHIDGRELFGRMMRTAQKVNEYVYEAILRIKAAKRWRVIALTNNYSKIDATFLGLDARHLERYPGVTLQSELEFLGWEGGAVPSYIHELFDDFVDSSEVGMRKPEHRFYLLACARNDIQPQEAIFLDDLGLNLKTAKELGMETIHVPIGGTVYALKTLGDKLGINLIDGLETEAGMPSKL</sequence>
<evidence type="ECO:0000313" key="2">
    <source>
        <dbReference type="Proteomes" id="UP001201163"/>
    </source>
</evidence>
<dbReference type="SFLD" id="SFLDG01129">
    <property type="entry name" value="C1.5:_HAD__Beta-PGM__Phosphata"/>
    <property type="match status" value="1"/>
</dbReference>
<organism evidence="1 2">
    <name type="scientific">Lactarius akahatsu</name>
    <dbReference type="NCBI Taxonomy" id="416441"/>
    <lineage>
        <taxon>Eukaryota</taxon>
        <taxon>Fungi</taxon>
        <taxon>Dikarya</taxon>
        <taxon>Basidiomycota</taxon>
        <taxon>Agaricomycotina</taxon>
        <taxon>Agaricomycetes</taxon>
        <taxon>Russulales</taxon>
        <taxon>Russulaceae</taxon>
        <taxon>Lactarius</taxon>
    </lineage>
</organism>
<dbReference type="SFLD" id="SFLDS00003">
    <property type="entry name" value="Haloacid_Dehalogenase"/>
    <property type="match status" value="1"/>
</dbReference>
<dbReference type="InterPro" id="IPR023214">
    <property type="entry name" value="HAD_sf"/>
</dbReference>
<comment type="caution">
    <text evidence="1">The sequence shown here is derived from an EMBL/GenBank/DDBJ whole genome shotgun (WGS) entry which is preliminary data.</text>
</comment>
<dbReference type="PANTHER" id="PTHR47829:SF1">
    <property type="entry name" value="HAD FAMILY PHOSPHATASE"/>
    <property type="match status" value="1"/>
</dbReference>
<reference evidence="1" key="1">
    <citation type="submission" date="2022-01" db="EMBL/GenBank/DDBJ databases">
        <title>Comparative genomics reveals a dynamic genome evolution in the ectomycorrhizal milk-cap (Lactarius) mushrooms.</title>
        <authorList>
            <consortium name="DOE Joint Genome Institute"/>
            <person name="Lebreton A."/>
            <person name="Tang N."/>
            <person name="Kuo A."/>
            <person name="LaButti K."/>
            <person name="Drula E."/>
            <person name="Barry K."/>
            <person name="Clum A."/>
            <person name="Lipzen A."/>
            <person name="Mousain D."/>
            <person name="Ng V."/>
            <person name="Wang R."/>
            <person name="Wang X."/>
            <person name="Dai Y."/>
            <person name="Henrissat B."/>
            <person name="Grigoriev I.V."/>
            <person name="Guerin-Laguette A."/>
            <person name="Yu F."/>
            <person name="Martin F.M."/>
        </authorList>
    </citation>
    <scope>NUCLEOTIDE SEQUENCE</scope>
    <source>
        <strain evidence="1">QP</strain>
    </source>
</reference>